<dbReference type="EMBL" id="HAEE01005969">
    <property type="protein sequence ID" value="SBR25989.1"/>
    <property type="molecule type" value="Transcribed_RNA"/>
</dbReference>
<evidence type="ECO:0000313" key="1">
    <source>
        <dbReference type="EMBL" id="SBR25989.1"/>
    </source>
</evidence>
<name>A0A1A8K2Y0_NOTKU</name>
<feature type="non-terminal residue" evidence="1">
    <location>
        <position position="70"/>
    </location>
</feature>
<dbReference type="AlphaFoldDB" id="A0A1A8K2Y0"/>
<sequence length="70" mass="8241">NTTLATSEYPDCFLKSRTLNGALTLYSNPCLHLRTDELKRVSIYRYVFIMVEPQKKQRKLLSYEAKKINK</sequence>
<organism evidence="1">
    <name type="scientific">Nothobranchius kuhntae</name>
    <name type="common">Beira killifish</name>
    <dbReference type="NCBI Taxonomy" id="321403"/>
    <lineage>
        <taxon>Eukaryota</taxon>
        <taxon>Metazoa</taxon>
        <taxon>Chordata</taxon>
        <taxon>Craniata</taxon>
        <taxon>Vertebrata</taxon>
        <taxon>Euteleostomi</taxon>
        <taxon>Actinopterygii</taxon>
        <taxon>Neopterygii</taxon>
        <taxon>Teleostei</taxon>
        <taxon>Neoteleostei</taxon>
        <taxon>Acanthomorphata</taxon>
        <taxon>Ovalentaria</taxon>
        <taxon>Atherinomorphae</taxon>
        <taxon>Cyprinodontiformes</taxon>
        <taxon>Nothobranchiidae</taxon>
        <taxon>Nothobranchius</taxon>
    </lineage>
</organism>
<reference evidence="1" key="1">
    <citation type="submission" date="2016-05" db="EMBL/GenBank/DDBJ databases">
        <authorList>
            <person name="Lavstsen T."/>
            <person name="Jespersen J.S."/>
        </authorList>
    </citation>
    <scope>NUCLEOTIDE SEQUENCE</scope>
    <source>
        <tissue evidence="1">Brain</tissue>
    </source>
</reference>
<protein>
    <submittedName>
        <fullName evidence="1">Uncharacterized protein</fullName>
    </submittedName>
</protein>
<feature type="non-terminal residue" evidence="1">
    <location>
        <position position="1"/>
    </location>
</feature>
<reference evidence="1" key="2">
    <citation type="submission" date="2016-06" db="EMBL/GenBank/DDBJ databases">
        <title>The genome of a short-lived fish provides insights into sex chromosome evolution and the genetic control of aging.</title>
        <authorList>
            <person name="Reichwald K."/>
            <person name="Felder M."/>
            <person name="Petzold A."/>
            <person name="Koch P."/>
            <person name="Groth M."/>
            <person name="Platzer M."/>
        </authorList>
    </citation>
    <scope>NUCLEOTIDE SEQUENCE</scope>
    <source>
        <tissue evidence="1">Brain</tissue>
    </source>
</reference>
<proteinExistence type="predicted"/>
<accession>A0A1A8K2Y0</accession>
<gene>
    <name evidence="1" type="primary">Nfu_g_1_016582</name>
</gene>